<dbReference type="InterPro" id="IPR007485">
    <property type="entry name" value="LPS_assembly_LptE"/>
</dbReference>
<dbReference type="AlphaFoldDB" id="A0A6B0TUB4"/>
<evidence type="ECO:0008006" key="3">
    <source>
        <dbReference type="Google" id="ProtNLM"/>
    </source>
</evidence>
<name>A0A6B0TUB4_9RHOB</name>
<organism evidence="1 2">
    <name type="scientific">Oceanomicrobium pacificus</name>
    <dbReference type="NCBI Taxonomy" id="2692916"/>
    <lineage>
        <taxon>Bacteria</taxon>
        <taxon>Pseudomonadati</taxon>
        <taxon>Pseudomonadota</taxon>
        <taxon>Alphaproteobacteria</taxon>
        <taxon>Rhodobacterales</taxon>
        <taxon>Paracoccaceae</taxon>
        <taxon>Oceanomicrobium</taxon>
    </lineage>
</organism>
<gene>
    <name evidence="1" type="ORF">GSH16_05200</name>
</gene>
<dbReference type="PROSITE" id="PS51257">
    <property type="entry name" value="PROKAR_LIPOPROTEIN"/>
    <property type="match status" value="1"/>
</dbReference>
<dbReference type="Proteomes" id="UP000436016">
    <property type="component" value="Unassembled WGS sequence"/>
</dbReference>
<comment type="caution">
    <text evidence="1">The sequence shown here is derived from an EMBL/GenBank/DDBJ whole genome shotgun (WGS) entry which is preliminary data.</text>
</comment>
<evidence type="ECO:0000313" key="1">
    <source>
        <dbReference type="EMBL" id="MXU64832.1"/>
    </source>
</evidence>
<dbReference type="RefSeq" id="WP_160852572.1">
    <property type="nucleotide sequence ID" value="NZ_WUWG01000001.1"/>
</dbReference>
<dbReference type="EMBL" id="WUWG01000001">
    <property type="protein sequence ID" value="MXU64832.1"/>
    <property type="molecule type" value="Genomic_DNA"/>
</dbReference>
<dbReference type="Pfam" id="PF04390">
    <property type="entry name" value="LptE"/>
    <property type="match status" value="1"/>
</dbReference>
<protein>
    <recommendedName>
        <fullName evidence="3">LPS-assembly lipoprotein</fullName>
    </recommendedName>
</protein>
<keyword evidence="2" id="KW-1185">Reference proteome</keyword>
<dbReference type="GO" id="GO:0019867">
    <property type="term" value="C:outer membrane"/>
    <property type="evidence" value="ECO:0007669"/>
    <property type="project" value="InterPro"/>
</dbReference>
<dbReference type="Gene3D" id="3.30.160.150">
    <property type="entry name" value="Lipoprotein like domain"/>
    <property type="match status" value="1"/>
</dbReference>
<accession>A0A6B0TUB4</accession>
<reference evidence="1 2" key="1">
    <citation type="submission" date="2019-12" db="EMBL/GenBank/DDBJ databases">
        <title>Strain KN286 was isolated from seawater, which was collected from Caroline Seamount in the tropical western Pacific.</title>
        <authorList>
            <person name="Wang Q."/>
        </authorList>
    </citation>
    <scope>NUCLEOTIDE SEQUENCE [LARGE SCALE GENOMIC DNA]</scope>
    <source>
        <strain evidence="1 2">KN286</strain>
    </source>
</reference>
<proteinExistence type="predicted"/>
<dbReference type="GO" id="GO:0043165">
    <property type="term" value="P:Gram-negative-bacterium-type cell outer membrane assembly"/>
    <property type="evidence" value="ECO:0007669"/>
    <property type="project" value="InterPro"/>
</dbReference>
<sequence length="169" mass="18210">MSSRRGHQPRFGAAPVAALLLFLLTACGFSPVYQDRAAGEGLAGRVEIAPIDGLAGFTFREQLIRQFGLPSGAEYDLRVDLTVEREGIGITQSNDITRYNLTGTATYRLTERATGAAAAEGQVRTFTAYSATSSAYATRVARRDAEKRLAISLADQLAVRLAATVERPR</sequence>
<evidence type="ECO:0000313" key="2">
    <source>
        <dbReference type="Proteomes" id="UP000436016"/>
    </source>
</evidence>